<feature type="transmembrane region" description="Helical" evidence="7">
    <location>
        <begin position="151"/>
        <end position="173"/>
    </location>
</feature>
<evidence type="ECO:0000256" key="1">
    <source>
        <dbReference type="ARBA" id="ARBA00022692"/>
    </source>
</evidence>
<dbReference type="PANTHER" id="PTHR44653:SF2">
    <property type="entry name" value="DNAJ HOMOLOG SUBFAMILY C MEMBER 1"/>
    <property type="match status" value="1"/>
</dbReference>
<evidence type="ECO:0000256" key="7">
    <source>
        <dbReference type="SAM" id="Phobius"/>
    </source>
</evidence>
<feature type="compositionally biased region" description="Basic residues" evidence="6">
    <location>
        <begin position="233"/>
        <end position="243"/>
    </location>
</feature>
<dbReference type="SMART" id="SM00271">
    <property type="entry name" value="DnaJ"/>
    <property type="match status" value="1"/>
</dbReference>
<dbReference type="OrthoDB" id="413400at2759"/>
<dbReference type="EMBL" id="ML121540">
    <property type="protein sequence ID" value="RPB24874.1"/>
    <property type="molecule type" value="Genomic_DNA"/>
</dbReference>
<dbReference type="InterPro" id="IPR001623">
    <property type="entry name" value="DnaJ_domain"/>
</dbReference>
<organism evidence="10 11">
    <name type="scientific">Terfezia boudieri ATCC MYA-4762</name>
    <dbReference type="NCBI Taxonomy" id="1051890"/>
    <lineage>
        <taxon>Eukaryota</taxon>
        <taxon>Fungi</taxon>
        <taxon>Dikarya</taxon>
        <taxon>Ascomycota</taxon>
        <taxon>Pezizomycotina</taxon>
        <taxon>Pezizomycetes</taxon>
        <taxon>Pezizales</taxon>
        <taxon>Pezizaceae</taxon>
        <taxon>Terfezia</taxon>
    </lineage>
</organism>
<name>A0A3N4LPQ0_9PEZI</name>
<keyword evidence="1 7" id="KW-0812">Transmembrane</keyword>
<evidence type="ECO:0000256" key="5">
    <source>
        <dbReference type="ARBA" id="ARBA00037847"/>
    </source>
</evidence>
<feature type="region of interest" description="Disordered" evidence="6">
    <location>
        <begin position="219"/>
        <end position="272"/>
    </location>
</feature>
<gene>
    <name evidence="10" type="ORF">L211DRAFT_861750</name>
</gene>
<feature type="region of interest" description="Disordered" evidence="6">
    <location>
        <begin position="72"/>
        <end position="92"/>
    </location>
</feature>
<dbReference type="Pfam" id="PF00226">
    <property type="entry name" value="DnaJ"/>
    <property type="match status" value="1"/>
</dbReference>
<evidence type="ECO:0000256" key="8">
    <source>
        <dbReference type="SAM" id="SignalP"/>
    </source>
</evidence>
<dbReference type="Gene3D" id="1.10.287.110">
    <property type="entry name" value="DnaJ domain"/>
    <property type="match status" value="1"/>
</dbReference>
<protein>
    <recommendedName>
        <fullName evidence="9">J domain-containing protein</fullName>
    </recommendedName>
</protein>
<keyword evidence="11" id="KW-1185">Reference proteome</keyword>
<feature type="signal peptide" evidence="8">
    <location>
        <begin position="1"/>
        <end position="20"/>
    </location>
</feature>
<dbReference type="GO" id="GO:0012505">
    <property type="term" value="C:endomembrane system"/>
    <property type="evidence" value="ECO:0007669"/>
    <property type="project" value="UniProtKB-SubCell"/>
</dbReference>
<keyword evidence="3 7" id="KW-1133">Transmembrane helix</keyword>
<dbReference type="PRINTS" id="PR00625">
    <property type="entry name" value="JDOMAIN"/>
</dbReference>
<evidence type="ECO:0000256" key="6">
    <source>
        <dbReference type="SAM" id="MobiDB-lite"/>
    </source>
</evidence>
<dbReference type="STRING" id="1051890.A0A3N4LPQ0"/>
<dbReference type="SUPFAM" id="SSF46565">
    <property type="entry name" value="Chaperone J-domain"/>
    <property type="match status" value="1"/>
</dbReference>
<reference evidence="10 11" key="1">
    <citation type="journal article" date="2018" name="Nat. Ecol. Evol.">
        <title>Pezizomycetes genomes reveal the molecular basis of ectomycorrhizal truffle lifestyle.</title>
        <authorList>
            <person name="Murat C."/>
            <person name="Payen T."/>
            <person name="Noel B."/>
            <person name="Kuo A."/>
            <person name="Morin E."/>
            <person name="Chen J."/>
            <person name="Kohler A."/>
            <person name="Krizsan K."/>
            <person name="Balestrini R."/>
            <person name="Da Silva C."/>
            <person name="Montanini B."/>
            <person name="Hainaut M."/>
            <person name="Levati E."/>
            <person name="Barry K.W."/>
            <person name="Belfiori B."/>
            <person name="Cichocki N."/>
            <person name="Clum A."/>
            <person name="Dockter R.B."/>
            <person name="Fauchery L."/>
            <person name="Guy J."/>
            <person name="Iotti M."/>
            <person name="Le Tacon F."/>
            <person name="Lindquist E.A."/>
            <person name="Lipzen A."/>
            <person name="Malagnac F."/>
            <person name="Mello A."/>
            <person name="Molinier V."/>
            <person name="Miyauchi S."/>
            <person name="Poulain J."/>
            <person name="Riccioni C."/>
            <person name="Rubini A."/>
            <person name="Sitrit Y."/>
            <person name="Splivallo R."/>
            <person name="Traeger S."/>
            <person name="Wang M."/>
            <person name="Zifcakova L."/>
            <person name="Wipf D."/>
            <person name="Zambonelli A."/>
            <person name="Paolocci F."/>
            <person name="Nowrousian M."/>
            <person name="Ottonello S."/>
            <person name="Baldrian P."/>
            <person name="Spatafora J.W."/>
            <person name="Henrissat B."/>
            <person name="Nagy L.G."/>
            <person name="Aury J.M."/>
            <person name="Wincker P."/>
            <person name="Grigoriev I.V."/>
            <person name="Bonfante P."/>
            <person name="Martin F.M."/>
        </authorList>
    </citation>
    <scope>NUCLEOTIDE SEQUENCE [LARGE SCALE GENOMIC DNA]</scope>
    <source>
        <strain evidence="10 11">ATCC MYA-4762</strain>
    </source>
</reference>
<dbReference type="InterPro" id="IPR052606">
    <property type="entry name" value="DnaJ_domain_protein"/>
</dbReference>
<feature type="chain" id="PRO_5018041776" description="J domain-containing protein" evidence="8">
    <location>
        <begin position="21"/>
        <end position="381"/>
    </location>
</feature>
<comment type="subcellular location">
    <subcellularLocation>
        <location evidence="5">Endomembrane system</location>
        <topology evidence="5">Single-pass membrane protein</topology>
    </subcellularLocation>
</comment>
<accession>A0A3N4LPQ0</accession>
<evidence type="ECO:0000259" key="9">
    <source>
        <dbReference type="PROSITE" id="PS50076"/>
    </source>
</evidence>
<evidence type="ECO:0000256" key="2">
    <source>
        <dbReference type="ARBA" id="ARBA00022729"/>
    </source>
</evidence>
<dbReference type="Proteomes" id="UP000267821">
    <property type="component" value="Unassembled WGS sequence"/>
</dbReference>
<evidence type="ECO:0000256" key="4">
    <source>
        <dbReference type="ARBA" id="ARBA00023136"/>
    </source>
</evidence>
<proteinExistence type="predicted"/>
<keyword evidence="2 8" id="KW-0732">Signal</keyword>
<feature type="domain" description="J" evidence="9">
    <location>
        <begin position="44"/>
        <end position="130"/>
    </location>
</feature>
<dbReference type="InterPro" id="IPR036869">
    <property type="entry name" value="J_dom_sf"/>
</dbReference>
<dbReference type="FunCoup" id="A0A3N4LPQ0">
    <property type="interactions" value="22"/>
</dbReference>
<evidence type="ECO:0000313" key="10">
    <source>
        <dbReference type="EMBL" id="RPB24874.1"/>
    </source>
</evidence>
<dbReference type="AlphaFoldDB" id="A0A3N4LPQ0"/>
<dbReference type="CDD" id="cd06257">
    <property type="entry name" value="DnaJ"/>
    <property type="match status" value="1"/>
</dbReference>
<dbReference type="InParanoid" id="A0A3N4LPQ0"/>
<evidence type="ECO:0000313" key="11">
    <source>
        <dbReference type="Proteomes" id="UP000267821"/>
    </source>
</evidence>
<dbReference type="PROSITE" id="PS50076">
    <property type="entry name" value="DNAJ_2"/>
    <property type="match status" value="1"/>
</dbReference>
<sequence length="381" mass="42716">MRPAAIFSAAMVLGATLVAAWTKEDHEIFRLKAEIEYNEGENVTFYSFLGTSPAATVDDLTKAYRKTSRHLHPDKFQPSLPPTPPGSSPRKLTRSAIALQKKHAEERYSRLRLVYNILKGPERERYDHFLKNGFPRWKGTGYYYARFRPGLGSVLVGLFLFVGGWAHWVYLWLNARQQRKFFEGFLREARVSAWGNAGVPGLAEVNKKEVAAVAAAAVASPDGDVQQEGPRNRKERRFQKKASRKDTSAEANDDNDSGTSTPAPQIIGSAGAGRRKVVAGNGKVLIVNSTGEVFLVEENEDGEEVESPLDINEIQGPSWKDTAVVRLPMWVVDKTVGRFLWKKAEDVSEYEEVVEGKQQEEVVVGRLGRRGRRLWRSRGCR</sequence>
<evidence type="ECO:0000256" key="3">
    <source>
        <dbReference type="ARBA" id="ARBA00022989"/>
    </source>
</evidence>
<dbReference type="PANTHER" id="PTHR44653">
    <property type="entry name" value="DNAJ HOMOLOG SUBFAMILY C MEMBER 1"/>
    <property type="match status" value="1"/>
</dbReference>
<keyword evidence="4 7" id="KW-0472">Membrane</keyword>